<dbReference type="EMBL" id="MT143295">
    <property type="protein sequence ID" value="QJA95213.1"/>
    <property type="molecule type" value="Genomic_DNA"/>
</dbReference>
<dbReference type="AlphaFoldDB" id="A0A6M3LL10"/>
<sequence length="63" mass="7470">MSIISIIDWATKRIDQVFKWHGGYSRRENVKKVNIAVDKRNVDAVHDFLRIIKKQEETRKNSS</sequence>
<organism evidence="1">
    <name type="scientific">viral metagenome</name>
    <dbReference type="NCBI Taxonomy" id="1070528"/>
    <lineage>
        <taxon>unclassified sequences</taxon>
        <taxon>metagenomes</taxon>
        <taxon>organismal metagenomes</taxon>
    </lineage>
</organism>
<evidence type="ECO:0000313" key="1">
    <source>
        <dbReference type="EMBL" id="QJA95213.1"/>
    </source>
</evidence>
<gene>
    <name evidence="1" type="ORF">MM415B05544_0009</name>
</gene>
<proteinExistence type="predicted"/>
<reference evidence="1" key="1">
    <citation type="submission" date="2020-03" db="EMBL/GenBank/DDBJ databases">
        <title>The deep terrestrial virosphere.</title>
        <authorList>
            <person name="Holmfeldt K."/>
            <person name="Nilsson E."/>
            <person name="Simone D."/>
            <person name="Lopez-Fernandez M."/>
            <person name="Wu X."/>
            <person name="de Brujin I."/>
            <person name="Lundin D."/>
            <person name="Andersson A."/>
            <person name="Bertilsson S."/>
            <person name="Dopson M."/>
        </authorList>
    </citation>
    <scope>NUCLEOTIDE SEQUENCE</scope>
    <source>
        <strain evidence="1">MM415B05544</strain>
    </source>
</reference>
<accession>A0A6M3LL10</accession>
<name>A0A6M3LL10_9ZZZZ</name>
<protein>
    <submittedName>
        <fullName evidence="1">Uncharacterized protein</fullName>
    </submittedName>
</protein>